<dbReference type="OrthoDB" id="5720638at2"/>
<evidence type="ECO:0000313" key="2">
    <source>
        <dbReference type="EMBL" id="PTX52538.1"/>
    </source>
</evidence>
<keyword evidence="3" id="KW-1185">Reference proteome</keyword>
<evidence type="ECO:0000256" key="1">
    <source>
        <dbReference type="SAM" id="SignalP"/>
    </source>
</evidence>
<dbReference type="InterPro" id="IPR005046">
    <property type="entry name" value="DUF285"/>
</dbReference>
<sequence length="329" mass="34690">MPRSRQPGPRSLTLRAALLGAALLAAPAVSAQTTMTLPLYGDGTNGVNAIIDWGDPAANASCQRVVTTEGQVSCTYPAEAGPPPYQIRVSGTVPRFGNGDAGYPNADKITRLVRFGDVGLTSLAGAFRGAERLTQVAADFPDTVTNISYMFKGAVSLDDANVRNWGMRTRNVTNMVGTFQDALSFSRELDTWCVKRISDLSAVSAFRDKTIDGGSLTQIRNRLGQMGSALTDEMKLTQEKEPRWGQCGLSIAASAPPAAQAGAAYSLDLRSRLSLWANAPAEANINAVTFEIAAGSLPPGMTLNPTTGLISGTPTTPGTYNFTVRAAQN</sequence>
<reference evidence="2 3" key="1">
    <citation type="submission" date="2018-04" db="EMBL/GenBank/DDBJ databases">
        <title>Genomic Encyclopedia of Archaeal and Bacterial Type Strains, Phase II (KMG-II): from individual species to whole genera.</title>
        <authorList>
            <person name="Goeker M."/>
        </authorList>
    </citation>
    <scope>NUCLEOTIDE SEQUENCE [LARGE SCALE GENOMIC DNA]</scope>
    <source>
        <strain evidence="2 3">DSM 21823</strain>
    </source>
</reference>
<dbReference type="GO" id="GO:0005509">
    <property type="term" value="F:calcium ion binding"/>
    <property type="evidence" value="ECO:0007669"/>
    <property type="project" value="InterPro"/>
</dbReference>
<keyword evidence="1" id="KW-0732">Signal</keyword>
<dbReference type="GO" id="GO:0016020">
    <property type="term" value="C:membrane"/>
    <property type="evidence" value="ECO:0007669"/>
    <property type="project" value="InterPro"/>
</dbReference>
<dbReference type="Pfam" id="PF05345">
    <property type="entry name" value="He_PIG"/>
    <property type="match status" value="1"/>
</dbReference>
<proteinExistence type="predicted"/>
<comment type="caution">
    <text evidence="2">The sequence shown here is derived from an EMBL/GenBank/DDBJ whole genome shotgun (WGS) entry which is preliminary data.</text>
</comment>
<evidence type="ECO:0000313" key="3">
    <source>
        <dbReference type="Proteomes" id="UP000244224"/>
    </source>
</evidence>
<feature type="chain" id="PRO_5015620129" evidence="1">
    <location>
        <begin position="32"/>
        <end position="329"/>
    </location>
</feature>
<dbReference type="Pfam" id="PF03382">
    <property type="entry name" value="DUF285"/>
    <property type="match status" value="1"/>
</dbReference>
<dbReference type="Proteomes" id="UP000244224">
    <property type="component" value="Unassembled WGS sequence"/>
</dbReference>
<accession>A0A2T6B932</accession>
<dbReference type="InterPro" id="IPR013783">
    <property type="entry name" value="Ig-like_fold"/>
</dbReference>
<dbReference type="AlphaFoldDB" id="A0A2T6B932"/>
<feature type="signal peptide" evidence="1">
    <location>
        <begin position="1"/>
        <end position="31"/>
    </location>
</feature>
<protein>
    <submittedName>
        <fullName evidence="2">Uncharacterized protein DUF285</fullName>
    </submittedName>
</protein>
<dbReference type="InterPro" id="IPR015919">
    <property type="entry name" value="Cadherin-like_sf"/>
</dbReference>
<dbReference type="SUPFAM" id="SSF49313">
    <property type="entry name" value="Cadherin-like"/>
    <property type="match status" value="1"/>
</dbReference>
<dbReference type="EMBL" id="QBKP01000002">
    <property type="protein sequence ID" value="PTX52538.1"/>
    <property type="molecule type" value="Genomic_DNA"/>
</dbReference>
<dbReference type="RefSeq" id="WP_108127956.1">
    <property type="nucleotide sequence ID" value="NZ_QBKP01000002.1"/>
</dbReference>
<gene>
    <name evidence="2" type="ORF">C8N34_102318</name>
</gene>
<organism evidence="2 3">
    <name type="scientific">Gemmobacter caeni</name>
    <dbReference type="NCBI Taxonomy" id="589035"/>
    <lineage>
        <taxon>Bacteria</taxon>
        <taxon>Pseudomonadati</taxon>
        <taxon>Pseudomonadota</taxon>
        <taxon>Alphaproteobacteria</taxon>
        <taxon>Rhodobacterales</taxon>
        <taxon>Paracoccaceae</taxon>
        <taxon>Gemmobacter</taxon>
    </lineage>
</organism>
<name>A0A2T6B932_9RHOB</name>
<dbReference type="Gene3D" id="2.60.40.10">
    <property type="entry name" value="Immunoglobulins"/>
    <property type="match status" value="1"/>
</dbReference>